<accession>A0A7G9L9W4</accession>
<dbReference type="RefSeq" id="WP_187482323.1">
    <property type="nucleotide sequence ID" value="NZ_CP060695.1"/>
</dbReference>
<gene>
    <name evidence="5" type="ORF">H9W90_14685</name>
</gene>
<dbReference type="InterPro" id="IPR044016">
    <property type="entry name" value="Big_13"/>
</dbReference>
<dbReference type="Pfam" id="PF19077">
    <property type="entry name" value="Big_13"/>
    <property type="match status" value="1"/>
</dbReference>
<keyword evidence="1 2" id="KW-0732">Signal</keyword>
<evidence type="ECO:0000256" key="1">
    <source>
        <dbReference type="ARBA" id="ARBA00022729"/>
    </source>
</evidence>
<dbReference type="Proteomes" id="UP000515808">
    <property type="component" value="Chromosome"/>
</dbReference>
<evidence type="ECO:0000259" key="4">
    <source>
        <dbReference type="Pfam" id="PF19077"/>
    </source>
</evidence>
<dbReference type="InterPro" id="IPR026444">
    <property type="entry name" value="Secre_tail"/>
</dbReference>
<proteinExistence type="predicted"/>
<sequence length="1153" mass="121005">MKKITQLLLFFAFISNATFGQTTETFEDETAGSTSFTDNGQTFNITSTVASETYDIESISGAGWSGSANDNKFIDNSFTGDNTNNGTNFTIKTNNSNKFTVKELYLFCSTKSLTAHSGTLTITGKLNGNPTAVFTITKNSGFANPVTFSPNNGYTHINFSTEGGVDNSNKIIDELIFSGTGNLDYLGLDAFKWDVGSVNTAPVATAFNSPTVAEDATNVSLSGANISDAQAADTQTVTVTSTGGTITIGGSTAASVMTSGNAATVTSALNSATFSPTPNYNGAASISIISNDGTVNSNTATVNFTVSSVNDEPSFTVGANQTVNENAGAQNVTSFATALEDGDSEVTQTLSFNVTNNNNGLFSTQPAINASGNLTYTAATNAFGIATVTVNIMDNGGTTNPGDDDTSDDQTFTITVNQVNNTPIVITSISDDTGASTTDYITNDNTPTVNGTAEPGSTITLVVNGTSTALYGITATTNSMGVFAFPFPAAFGTLPDATAMLSANSTLNSTTLSSSTQAVTVDTTDPAYSSATSSMVAENTTGTVFTVTTTDATAVTYAITGGADQADLSITLGGLVTFNTIPDFENPVDSDTDNAYIIDITATDLAGNSAVQTVTLSVINGNHIWAGVTADWSTPSNWNENLLPTTSDNIIIPNVGMKPVITSGTNAVANNITIDASSSLTINTGGSLTMEGDLNQNGTFTINSDATSNGSLIVKGTHSGTGTVDYARYLSTSGDALKGWHLISSPVNGKNIDEFFGSLVTNGNKRGVAPYVNTNAATFKWEYYLSTDFPGFFTEGKGYTMKKSTAGTLTFNGFLNTNNAGISIEVKATGDQFNAIGNPYTSYINSGLFLDNVDAGRLTEKTIWLWDEAGNAGAGEYITTNSATAYKVAPGQGFFVKALATGNVTFSEAIQTHVGGDTFLREESKPEIKLSLTDGTNIKSSEIFYIENKTTGFDDGYDSSMFNGVSSPFAVYTQLVTDNQGKNLAIQTLPDINYENMVIPIGVNAESGKEIVFSLEASNFSSDMKIYLEDRSTNTFTRLEEANSTYTVTLTESLNGVGRFYLHTTESALSVDNEATLANISIYKLNNSTVKIAGLQQGKASIKLFNILGKQLIHNSFTTNGTKEISLPKLATGVYIVKLTTENGKLNKKIIIE</sequence>
<name>A0A7G9L9W4_9FLAO</name>
<feature type="domain" description="Secretion system C-terminal sorting" evidence="3">
    <location>
        <begin position="1088"/>
        <end position="1152"/>
    </location>
</feature>
<feature type="domain" description="Bacterial Ig-like" evidence="4">
    <location>
        <begin position="422"/>
        <end position="523"/>
    </location>
</feature>
<protein>
    <submittedName>
        <fullName evidence="5">T9SS type A sorting domain-containing protein</fullName>
    </submittedName>
</protein>
<keyword evidence="6" id="KW-1185">Reference proteome</keyword>
<dbReference type="Pfam" id="PF18962">
    <property type="entry name" value="Por_Secre_tail"/>
    <property type="match status" value="1"/>
</dbReference>
<feature type="chain" id="PRO_5028870425" evidence="2">
    <location>
        <begin position="21"/>
        <end position="1153"/>
    </location>
</feature>
<dbReference type="AlphaFoldDB" id="A0A7G9L9W4"/>
<dbReference type="KEGG" id="ppec:H9W90_14685"/>
<dbReference type="InterPro" id="IPR013783">
    <property type="entry name" value="Ig-like_fold"/>
</dbReference>
<organism evidence="5 6">
    <name type="scientific">Polaribacter pectinis</name>
    <dbReference type="NCBI Taxonomy" id="2738844"/>
    <lineage>
        <taxon>Bacteria</taxon>
        <taxon>Pseudomonadati</taxon>
        <taxon>Bacteroidota</taxon>
        <taxon>Flavobacteriia</taxon>
        <taxon>Flavobacteriales</taxon>
        <taxon>Flavobacteriaceae</taxon>
    </lineage>
</organism>
<feature type="signal peptide" evidence="2">
    <location>
        <begin position="1"/>
        <end position="20"/>
    </location>
</feature>
<dbReference type="Gene3D" id="2.60.40.10">
    <property type="entry name" value="Immunoglobulins"/>
    <property type="match status" value="1"/>
</dbReference>
<reference evidence="5 6" key="1">
    <citation type="submission" date="2020-08" db="EMBL/GenBank/DDBJ databases">
        <title>Polaribacter sp. L12M9 isolated from gut of the Korean scallop.</title>
        <authorList>
            <person name="Jeong Y.S."/>
        </authorList>
    </citation>
    <scope>NUCLEOTIDE SEQUENCE [LARGE SCALE GENOMIC DNA]</scope>
    <source>
        <strain evidence="5 6">L12M9</strain>
    </source>
</reference>
<evidence type="ECO:0000259" key="3">
    <source>
        <dbReference type="Pfam" id="PF18962"/>
    </source>
</evidence>
<evidence type="ECO:0000313" key="5">
    <source>
        <dbReference type="EMBL" id="QNM85413.1"/>
    </source>
</evidence>
<evidence type="ECO:0000256" key="2">
    <source>
        <dbReference type="SAM" id="SignalP"/>
    </source>
</evidence>
<dbReference type="EMBL" id="CP060695">
    <property type="protein sequence ID" value="QNM85413.1"/>
    <property type="molecule type" value="Genomic_DNA"/>
</dbReference>
<dbReference type="NCBIfam" id="TIGR04183">
    <property type="entry name" value="Por_Secre_tail"/>
    <property type="match status" value="1"/>
</dbReference>
<evidence type="ECO:0000313" key="6">
    <source>
        <dbReference type="Proteomes" id="UP000515808"/>
    </source>
</evidence>